<sequence length="859" mass="96786">MPSDIDDGRRASLGSKTPAEEESGPKRRGIQESKVLKFIRMMSVRVSDSSDSKMTGELQSRLRMSEKSLRMIASGGYARLGGGRMRVGGDAAGGSAGSSPMANATAAVVVSVDGLNPSETPAESVFECHLRRCRQTDRVRFVKGGDHPQRLDMGSRVSDQSDSYHNLLWLSELIKGDNVVDEGEIVDMEWVRGVGWVWVYVWIWVGELACHIPGSTLDELSDSPVIKSQHRIVFEKIKEHYKQCYETDPDEEEPSPIELFLELKKVYNEPPTQEQLQENDLIENTQNENLQLTNPQQRVTEEYEANFQVIAKKNSGHIPHGGLSITPNESPADFDRILRNEESLRQQVIIGPFITQEDQNHTSSTSNQQSVASINPQHLLISHPSTPTNHRSNTNNSTEEDNSAVHNHNLRSLKIKKRNPLEDSVDDNPRSNGMIEGLLLNSKVIDFDLLKELQYTSMAKTELLAVILRPAAENSPSAYRHLEAFIKEISAEIKFNKSDTRVVNLFKNINTKSNRAFGIAFEEISTVVGQYSHSFKSEVNEEGNTISIGSGFYSHKIILNIMTNFQKSTRTLNKLVSSHLPPAHDPFCVCIRDFIHSVLGITKSKKTLPQPPNSEELQSFQIHNINEIDINSLMVEDSVSTVQQFGNEKRVPLRFANLRLAELEKIKIKSPTFQWDQKGQSKWDDQMISVLIKHWFYAKENKAFQNYPIQSVFCNKLVATAVLERWLRGKKLLPNLSCVSDTEEDNVGNLVSINYKWRHPLYSLFLHLLDINTINSIRDLKGRSAANRCLESQRKYAGGVSSKFPCRQLPENCYSTEILNDIPATHKITLDIQNPIPDFEILVKSIAPADIYQNAVLGS</sequence>
<evidence type="ECO:0000313" key="3">
    <source>
        <dbReference type="Proteomes" id="UP001153365"/>
    </source>
</evidence>
<feature type="compositionally biased region" description="Basic residues" evidence="1">
    <location>
        <begin position="408"/>
        <end position="418"/>
    </location>
</feature>
<evidence type="ECO:0000313" key="2">
    <source>
        <dbReference type="EMBL" id="CAH7682846.1"/>
    </source>
</evidence>
<proteinExistence type="predicted"/>
<gene>
    <name evidence="2" type="ORF">PPACK8108_LOCUS15987</name>
</gene>
<organism evidence="2 3">
    <name type="scientific">Phakopsora pachyrhizi</name>
    <name type="common">Asian soybean rust disease fungus</name>
    <dbReference type="NCBI Taxonomy" id="170000"/>
    <lineage>
        <taxon>Eukaryota</taxon>
        <taxon>Fungi</taxon>
        <taxon>Dikarya</taxon>
        <taxon>Basidiomycota</taxon>
        <taxon>Pucciniomycotina</taxon>
        <taxon>Pucciniomycetes</taxon>
        <taxon>Pucciniales</taxon>
        <taxon>Phakopsoraceae</taxon>
        <taxon>Phakopsora</taxon>
    </lineage>
</organism>
<feature type="region of interest" description="Disordered" evidence="1">
    <location>
        <begin position="1"/>
        <end position="32"/>
    </location>
</feature>
<evidence type="ECO:0000256" key="1">
    <source>
        <dbReference type="SAM" id="MobiDB-lite"/>
    </source>
</evidence>
<feature type="region of interest" description="Disordered" evidence="1">
    <location>
        <begin position="380"/>
        <end position="430"/>
    </location>
</feature>
<keyword evidence="3" id="KW-1185">Reference proteome</keyword>
<accession>A0AAV0BA89</accession>
<dbReference type="EMBL" id="CALTRL010004315">
    <property type="protein sequence ID" value="CAH7682846.1"/>
    <property type="molecule type" value="Genomic_DNA"/>
</dbReference>
<feature type="compositionally biased region" description="Basic and acidic residues" evidence="1">
    <location>
        <begin position="1"/>
        <end position="10"/>
    </location>
</feature>
<reference evidence="2" key="1">
    <citation type="submission" date="2022-06" db="EMBL/GenBank/DDBJ databases">
        <authorList>
            <consortium name="SYNGENTA / RWTH Aachen University"/>
        </authorList>
    </citation>
    <scope>NUCLEOTIDE SEQUENCE</scope>
</reference>
<dbReference type="Proteomes" id="UP001153365">
    <property type="component" value="Unassembled WGS sequence"/>
</dbReference>
<name>A0AAV0BA89_PHAPC</name>
<feature type="compositionally biased region" description="Basic and acidic residues" evidence="1">
    <location>
        <begin position="23"/>
        <end position="32"/>
    </location>
</feature>
<dbReference type="AlphaFoldDB" id="A0AAV0BA89"/>
<protein>
    <submittedName>
        <fullName evidence="2">Uncharacterized protein</fullName>
    </submittedName>
</protein>
<comment type="caution">
    <text evidence="2">The sequence shown here is derived from an EMBL/GenBank/DDBJ whole genome shotgun (WGS) entry which is preliminary data.</text>
</comment>